<dbReference type="PANTHER" id="PTHR47950">
    <property type="entry name" value="CYTOCHROME P450, FAMILY 76, SUBFAMILY C, POLYPEPTIDE 5-RELATED"/>
    <property type="match status" value="1"/>
</dbReference>
<name>A0AAN8ZIJ8_9MAGN</name>
<comment type="caution">
    <text evidence="11">The sequence shown here is derived from an EMBL/GenBank/DDBJ whole genome shotgun (WGS) entry which is preliminary data.</text>
</comment>
<reference evidence="11 12" key="1">
    <citation type="submission" date="2023-12" db="EMBL/GenBank/DDBJ databases">
        <title>A high-quality genome assembly for Dillenia turbinata (Dilleniales).</title>
        <authorList>
            <person name="Chanderbali A."/>
        </authorList>
    </citation>
    <scope>NUCLEOTIDE SEQUENCE [LARGE SCALE GENOMIC DNA]</scope>
    <source>
        <strain evidence="11">LSX21</strain>
        <tissue evidence="11">Leaf</tissue>
    </source>
</reference>
<keyword evidence="3 8" id="KW-0349">Heme</keyword>
<evidence type="ECO:0000256" key="6">
    <source>
        <dbReference type="ARBA" id="ARBA00023004"/>
    </source>
</evidence>
<accession>A0AAN8ZIJ8</accession>
<dbReference type="CDD" id="cd11073">
    <property type="entry name" value="CYP76-like"/>
    <property type="match status" value="1"/>
</dbReference>
<dbReference type="InterPro" id="IPR036396">
    <property type="entry name" value="Cyt_P450_sf"/>
</dbReference>
<dbReference type="GO" id="GO:0005506">
    <property type="term" value="F:iron ion binding"/>
    <property type="evidence" value="ECO:0007669"/>
    <property type="project" value="InterPro"/>
</dbReference>
<dbReference type="SUPFAM" id="SSF48264">
    <property type="entry name" value="Cytochrome P450"/>
    <property type="match status" value="1"/>
</dbReference>
<evidence type="ECO:0000256" key="2">
    <source>
        <dbReference type="ARBA" id="ARBA00010617"/>
    </source>
</evidence>
<evidence type="ECO:0000256" key="7">
    <source>
        <dbReference type="ARBA" id="ARBA00023033"/>
    </source>
</evidence>
<dbReference type="Pfam" id="PF00067">
    <property type="entry name" value="p450"/>
    <property type="match status" value="1"/>
</dbReference>
<dbReference type="InterPro" id="IPR017972">
    <property type="entry name" value="Cyt_P450_CS"/>
</dbReference>
<evidence type="ECO:0000256" key="1">
    <source>
        <dbReference type="ARBA" id="ARBA00001971"/>
    </source>
</evidence>
<dbReference type="GO" id="GO:0016705">
    <property type="term" value="F:oxidoreductase activity, acting on paired donors, with incorporation or reduction of molecular oxygen"/>
    <property type="evidence" value="ECO:0007669"/>
    <property type="project" value="InterPro"/>
</dbReference>
<keyword evidence="7 9" id="KW-0503">Monooxygenase</keyword>
<dbReference type="FunFam" id="1.10.630.10:FF:000126">
    <property type="entry name" value="Predicted protein"/>
    <property type="match status" value="1"/>
</dbReference>
<dbReference type="InterPro" id="IPR001128">
    <property type="entry name" value="Cyt_P450"/>
</dbReference>
<evidence type="ECO:0000313" key="11">
    <source>
        <dbReference type="EMBL" id="KAK6935328.1"/>
    </source>
</evidence>
<dbReference type="InterPro" id="IPR002401">
    <property type="entry name" value="Cyt_P450_E_grp-I"/>
</dbReference>
<feature type="binding site" description="axial binding residue" evidence="8">
    <location>
        <position position="439"/>
    </location>
    <ligand>
        <name>heme</name>
        <dbReference type="ChEBI" id="CHEBI:30413"/>
    </ligand>
    <ligandPart>
        <name>Fe</name>
        <dbReference type="ChEBI" id="CHEBI:18248"/>
    </ligandPart>
</feature>
<keyword evidence="4 8" id="KW-0479">Metal-binding</keyword>
<dbReference type="PANTHER" id="PTHR47950:SF6">
    <property type="entry name" value="CYTOCHROME P450"/>
    <property type="match status" value="1"/>
</dbReference>
<evidence type="ECO:0000256" key="4">
    <source>
        <dbReference type="ARBA" id="ARBA00022723"/>
    </source>
</evidence>
<evidence type="ECO:0000313" key="12">
    <source>
        <dbReference type="Proteomes" id="UP001370490"/>
    </source>
</evidence>
<keyword evidence="6 8" id="KW-0408">Iron</keyword>
<comment type="similarity">
    <text evidence="2 9">Belongs to the cytochrome P450 family.</text>
</comment>
<keyword evidence="12" id="KW-1185">Reference proteome</keyword>
<keyword evidence="10" id="KW-0812">Transmembrane</keyword>
<keyword evidence="10" id="KW-0472">Membrane</keyword>
<keyword evidence="10" id="KW-1133">Transmembrane helix</keyword>
<dbReference type="GO" id="GO:0004497">
    <property type="term" value="F:monooxygenase activity"/>
    <property type="evidence" value="ECO:0007669"/>
    <property type="project" value="UniProtKB-KW"/>
</dbReference>
<keyword evidence="5 9" id="KW-0560">Oxidoreductase</keyword>
<organism evidence="11 12">
    <name type="scientific">Dillenia turbinata</name>
    <dbReference type="NCBI Taxonomy" id="194707"/>
    <lineage>
        <taxon>Eukaryota</taxon>
        <taxon>Viridiplantae</taxon>
        <taxon>Streptophyta</taxon>
        <taxon>Embryophyta</taxon>
        <taxon>Tracheophyta</taxon>
        <taxon>Spermatophyta</taxon>
        <taxon>Magnoliopsida</taxon>
        <taxon>eudicotyledons</taxon>
        <taxon>Gunneridae</taxon>
        <taxon>Pentapetalae</taxon>
        <taxon>Dilleniales</taxon>
        <taxon>Dilleniaceae</taxon>
        <taxon>Dillenia</taxon>
    </lineage>
</organism>
<sequence>MEGTIYYSPFLLLLPLLFLVAKYFNPWKPSKSLPLPPGPYPWPIIGNILSMGNKPRHVTLTQLAKSYGPLISLRFGSQLLIVGSSADVAMEILKTNDQIFSARYVPQAIAPKISEIETLPVGWTPECNDRWKYIRSFLQVELFSGKALKTQACRREKRVMDMLEFIRSMEGNPVHIGELMFAVVYNLMGAVLLSRDIVNLKDGSMNGEVIRLVRAVMESGAAPNISDFFPFLAGLDLQSIRKRRKELRSKLLRIWSPIIKQRRETRKEAEALSKDDFLDAMISNNFTDAQINSTLLELFGAGSDSSATTIGWAMAELVRNPEVMKKVREEVSKECYQNVVPEEVVTQFPYLQACIKETLRLHPPGPFILPHRALKTCQVMNYTIPKNSLVSVNIWAIGRDPAYWEDPLSFKPERFLNSKLEFLGNDFEYIPFSAGRRICPGLPMAAKMVPLVLSNLIHFFDWVLPDGIKPNDLDMSEKAQFLVQKNEPLNVIPKARK</sequence>
<proteinExistence type="inferred from homology"/>
<dbReference type="EMBL" id="JBAMMX010000008">
    <property type="protein sequence ID" value="KAK6935328.1"/>
    <property type="molecule type" value="Genomic_DNA"/>
</dbReference>
<dbReference type="PROSITE" id="PS00086">
    <property type="entry name" value="CYTOCHROME_P450"/>
    <property type="match status" value="1"/>
</dbReference>
<dbReference type="PRINTS" id="PR00385">
    <property type="entry name" value="P450"/>
</dbReference>
<protein>
    <submittedName>
        <fullName evidence="11">Cytochrome P450</fullName>
    </submittedName>
</protein>
<evidence type="ECO:0000256" key="8">
    <source>
        <dbReference type="PIRSR" id="PIRSR602401-1"/>
    </source>
</evidence>
<evidence type="ECO:0000256" key="10">
    <source>
        <dbReference type="SAM" id="Phobius"/>
    </source>
</evidence>
<dbReference type="PRINTS" id="PR00463">
    <property type="entry name" value="EP450I"/>
</dbReference>
<gene>
    <name evidence="11" type="ORF">RJ641_035483</name>
</gene>
<comment type="cofactor">
    <cofactor evidence="1 8">
        <name>heme</name>
        <dbReference type="ChEBI" id="CHEBI:30413"/>
    </cofactor>
</comment>
<dbReference type="GO" id="GO:0020037">
    <property type="term" value="F:heme binding"/>
    <property type="evidence" value="ECO:0007669"/>
    <property type="project" value="InterPro"/>
</dbReference>
<feature type="transmembrane region" description="Helical" evidence="10">
    <location>
        <begin position="6"/>
        <end position="24"/>
    </location>
</feature>
<evidence type="ECO:0000256" key="5">
    <source>
        <dbReference type="ARBA" id="ARBA00023002"/>
    </source>
</evidence>
<dbReference type="AlphaFoldDB" id="A0AAN8ZIJ8"/>
<evidence type="ECO:0000256" key="9">
    <source>
        <dbReference type="RuleBase" id="RU000461"/>
    </source>
</evidence>
<evidence type="ECO:0000256" key="3">
    <source>
        <dbReference type="ARBA" id="ARBA00022617"/>
    </source>
</evidence>
<dbReference type="Gene3D" id="1.10.630.10">
    <property type="entry name" value="Cytochrome P450"/>
    <property type="match status" value="1"/>
</dbReference>
<dbReference type="Proteomes" id="UP001370490">
    <property type="component" value="Unassembled WGS sequence"/>
</dbReference>